<evidence type="ECO:0000259" key="1">
    <source>
        <dbReference type="Pfam" id="PF14280"/>
    </source>
</evidence>
<proteinExistence type="predicted"/>
<dbReference type="Proteomes" id="UP000553209">
    <property type="component" value="Unassembled WGS sequence"/>
</dbReference>
<comment type="caution">
    <text evidence="2">The sequence shown here is derived from an EMBL/GenBank/DDBJ whole genome shotgun (WGS) entry which is preliminary data.</text>
</comment>
<evidence type="ECO:0000313" key="2">
    <source>
        <dbReference type="EMBL" id="NKY99990.1"/>
    </source>
</evidence>
<keyword evidence="3" id="KW-1185">Reference proteome</keyword>
<organism evidence="2 3">
    <name type="scientific">Nocardiopsis alborubida</name>
    <dbReference type="NCBI Taxonomy" id="146802"/>
    <lineage>
        <taxon>Bacteria</taxon>
        <taxon>Bacillati</taxon>
        <taxon>Actinomycetota</taxon>
        <taxon>Actinomycetes</taxon>
        <taxon>Streptosporangiales</taxon>
        <taxon>Nocardiopsidaceae</taxon>
        <taxon>Nocardiopsis</taxon>
    </lineage>
</organism>
<protein>
    <submittedName>
        <fullName evidence="2">DUF4365 domain-containing protein</fullName>
    </submittedName>
</protein>
<name>A0A7X6MIB5_9ACTN</name>
<reference evidence="2 3" key="1">
    <citation type="submission" date="2020-04" db="EMBL/GenBank/DDBJ databases">
        <title>MicrobeNet Type strains.</title>
        <authorList>
            <person name="Nicholson A.C."/>
        </authorList>
    </citation>
    <scope>NUCLEOTIDE SEQUENCE [LARGE SCALE GENOMIC DNA]</scope>
    <source>
        <strain evidence="2 3">ATCC 23612</strain>
    </source>
</reference>
<feature type="domain" description="DUF4365" evidence="1">
    <location>
        <begin position="23"/>
        <end position="171"/>
    </location>
</feature>
<evidence type="ECO:0000313" key="3">
    <source>
        <dbReference type="Proteomes" id="UP000553209"/>
    </source>
</evidence>
<dbReference type="Pfam" id="PF14280">
    <property type="entry name" value="DUF4365"/>
    <property type="match status" value="1"/>
</dbReference>
<dbReference type="RefSeq" id="WP_061080133.1">
    <property type="nucleotide sequence ID" value="NZ_JAAXPG010000020.1"/>
</dbReference>
<dbReference type="InterPro" id="IPR025375">
    <property type="entry name" value="DUF4365"/>
</dbReference>
<gene>
    <name evidence="2" type="ORF">HGB44_20295</name>
</gene>
<dbReference type="EMBL" id="JAAXPG010000020">
    <property type="protein sequence ID" value="NKY99990.1"/>
    <property type="molecule type" value="Genomic_DNA"/>
</dbReference>
<accession>A0A7X6MIB5</accession>
<dbReference type="AlphaFoldDB" id="A0A7X6MIB5"/>
<sequence length="181" mass="19952">MNTLRAGRPTLSLERNVHQGHYGEHFTSVLAAAAGLQVSKPFPDFGGTDLTIGYPGSFGGLRHPSIEVQVKSWSRAQGAGNHWSYDGLNQVQFNELAGPGFRCPRFLVLVIVPSSAEDYVYADHESLRLSHAAYWASFRHLDPVEPASRDKKQRVQVPKANLLTTKTLRDLLVSTDEVEGP</sequence>